<evidence type="ECO:0000313" key="2">
    <source>
        <dbReference type="EMBL" id="KAK3232721.1"/>
    </source>
</evidence>
<feature type="region of interest" description="Disordered" evidence="1">
    <location>
        <begin position="1"/>
        <end position="48"/>
    </location>
</feature>
<feature type="compositionally biased region" description="Basic and acidic residues" evidence="1">
    <location>
        <begin position="120"/>
        <end position="133"/>
    </location>
</feature>
<sequence length="406" mass="43653">MRNPAQGGCLADREPIKPSNAQEGTSLKPPPNIKLIFPEGWSTAEGFRDPEYETITKKERLSAWIAPPHLPISTRELELSARDAGEAPPEAHEAQSKESPPPPNAEAPTSPPLAGGSARDAGEAPPEAHEAANSARLDDNRYYFGISGFIDVVTVDAELTTDAMAAEMEEPMRSPVEEPAEAKDTEMGEVKDTAGEADPWLSLHAMHRRNVGTVTLERGRFLCDCAMCYGVDLRGNVVSKATRTRHRKLHGQIQPPAPDPEEIDAVVCGNRGETLRHTDVDVTMDDKEGEHAEEAGRTSAEDEVVHAQQDVEAKDVSSQGGEAGVPDDEDGDAPKTEDADGETKDGGGEDLGFDEEDDGDAVHSIKAAIATQLESIVDAAKELFGGETVSTRYYAKYRAVNCTCNM</sequence>
<feature type="compositionally biased region" description="Basic and acidic residues" evidence="1">
    <location>
        <begin position="274"/>
        <end position="315"/>
    </location>
</feature>
<accession>A0AAE0B9W5</accession>
<evidence type="ECO:0000256" key="1">
    <source>
        <dbReference type="SAM" id="MobiDB-lite"/>
    </source>
</evidence>
<feature type="compositionally biased region" description="Pro residues" evidence="1">
    <location>
        <begin position="99"/>
        <end position="111"/>
    </location>
</feature>
<proteinExistence type="predicted"/>
<dbReference type="AlphaFoldDB" id="A0AAE0B9W5"/>
<protein>
    <submittedName>
        <fullName evidence="2">Uncharacterized protein</fullName>
    </submittedName>
</protein>
<reference evidence="2 3" key="1">
    <citation type="journal article" date="2015" name="Genome Biol. Evol.">
        <title>Comparative Genomics of a Bacterivorous Green Alga Reveals Evolutionary Causalities and Consequences of Phago-Mixotrophic Mode of Nutrition.</title>
        <authorList>
            <person name="Burns J.A."/>
            <person name="Paasch A."/>
            <person name="Narechania A."/>
            <person name="Kim E."/>
        </authorList>
    </citation>
    <scope>NUCLEOTIDE SEQUENCE [LARGE SCALE GENOMIC DNA]</scope>
    <source>
        <strain evidence="2 3">PLY_AMNH</strain>
    </source>
</reference>
<feature type="compositionally biased region" description="Basic and acidic residues" evidence="1">
    <location>
        <begin position="332"/>
        <end position="347"/>
    </location>
</feature>
<dbReference type="EMBL" id="LGRX02035923">
    <property type="protein sequence ID" value="KAK3232721.1"/>
    <property type="molecule type" value="Genomic_DNA"/>
</dbReference>
<keyword evidence="3" id="KW-1185">Reference proteome</keyword>
<dbReference type="Proteomes" id="UP001190700">
    <property type="component" value="Unassembled WGS sequence"/>
</dbReference>
<feature type="region of interest" description="Disordered" evidence="1">
    <location>
        <begin position="274"/>
        <end position="358"/>
    </location>
</feature>
<name>A0AAE0B9W5_9CHLO</name>
<evidence type="ECO:0000313" key="3">
    <source>
        <dbReference type="Proteomes" id="UP001190700"/>
    </source>
</evidence>
<organism evidence="2 3">
    <name type="scientific">Cymbomonas tetramitiformis</name>
    <dbReference type="NCBI Taxonomy" id="36881"/>
    <lineage>
        <taxon>Eukaryota</taxon>
        <taxon>Viridiplantae</taxon>
        <taxon>Chlorophyta</taxon>
        <taxon>Pyramimonadophyceae</taxon>
        <taxon>Pyramimonadales</taxon>
        <taxon>Pyramimonadaceae</taxon>
        <taxon>Cymbomonas</taxon>
    </lineage>
</organism>
<comment type="caution">
    <text evidence="2">The sequence shown here is derived from an EMBL/GenBank/DDBJ whole genome shotgun (WGS) entry which is preliminary data.</text>
</comment>
<feature type="region of interest" description="Disordered" evidence="1">
    <location>
        <begin position="75"/>
        <end position="133"/>
    </location>
</feature>
<feature type="compositionally biased region" description="Basic and acidic residues" evidence="1">
    <location>
        <begin position="75"/>
        <end position="96"/>
    </location>
</feature>
<gene>
    <name evidence="2" type="ORF">CYMTET_56939</name>
</gene>